<reference evidence="1" key="1">
    <citation type="journal article" date="2017" name="Appl. Environ. Microbiol.">
        <title>Molecular characterization of an Endozoicomonas-like organism causing infection in king scallop Pecten maximus L.</title>
        <authorList>
            <person name="Cano I."/>
            <person name="van Aerle R."/>
            <person name="Ross S."/>
            <person name="Verner-Jeffreys D.W."/>
            <person name="Paley R.K."/>
            <person name="Rimmer G."/>
            <person name="Ryder D."/>
            <person name="Hooper P."/>
            <person name="Stone D."/>
            <person name="Feist S.W."/>
        </authorList>
    </citation>
    <scope>NUCLEOTIDE SEQUENCE</scope>
</reference>
<name>A0A2H9TAS2_9ZZZZ</name>
<dbReference type="EMBL" id="NSIT01000023">
    <property type="protein sequence ID" value="PJE80294.1"/>
    <property type="molecule type" value="Genomic_DNA"/>
</dbReference>
<dbReference type="AlphaFoldDB" id="A0A2H9TAS2"/>
<accession>A0A2H9TAS2</accession>
<comment type="caution">
    <text evidence="1">The sequence shown here is derived from an EMBL/GenBank/DDBJ whole genome shotgun (WGS) entry which is preliminary data.</text>
</comment>
<sequence>MRLKEQNEVAIDSCELRPEDSSESASFLVKDYLIGRGSAIRIKG</sequence>
<proteinExistence type="predicted"/>
<protein>
    <submittedName>
        <fullName evidence="1">Uncharacterized protein</fullName>
    </submittedName>
</protein>
<gene>
    <name evidence="1" type="ORF">CI610_00721</name>
</gene>
<evidence type="ECO:0000313" key="1">
    <source>
        <dbReference type="EMBL" id="PJE80294.1"/>
    </source>
</evidence>
<organism evidence="1">
    <name type="scientific">invertebrate metagenome</name>
    <dbReference type="NCBI Taxonomy" id="1711999"/>
    <lineage>
        <taxon>unclassified sequences</taxon>
        <taxon>metagenomes</taxon>
        <taxon>organismal metagenomes</taxon>
    </lineage>
</organism>